<dbReference type="PROSITE" id="PS50929">
    <property type="entry name" value="ABC_TM1F"/>
    <property type="match status" value="1"/>
</dbReference>
<proteinExistence type="predicted"/>
<dbReference type="GO" id="GO:0034040">
    <property type="term" value="F:ATPase-coupled lipid transmembrane transporter activity"/>
    <property type="evidence" value="ECO:0007669"/>
    <property type="project" value="TreeGrafter"/>
</dbReference>
<organism evidence="13 14">
    <name type="scientific">Staphylococcus lugdunensis</name>
    <dbReference type="NCBI Taxonomy" id="28035"/>
    <lineage>
        <taxon>Bacteria</taxon>
        <taxon>Bacillati</taxon>
        <taxon>Bacillota</taxon>
        <taxon>Bacilli</taxon>
        <taxon>Bacillales</taxon>
        <taxon>Staphylococcaceae</taxon>
        <taxon>Staphylococcus</taxon>
    </lineage>
</organism>
<dbReference type="SMART" id="SM00382">
    <property type="entry name" value="AAA"/>
    <property type="match status" value="1"/>
</dbReference>
<gene>
    <name evidence="13" type="ORF">EQ812_12085</name>
</gene>
<dbReference type="Pfam" id="PF00005">
    <property type="entry name" value="ABC_tran"/>
    <property type="match status" value="1"/>
</dbReference>
<keyword evidence="4 10" id="KW-0812">Transmembrane</keyword>
<keyword evidence="8 10" id="KW-0472">Membrane</keyword>
<dbReference type="InterPro" id="IPR003439">
    <property type="entry name" value="ABC_transporter-like_ATP-bd"/>
</dbReference>
<dbReference type="Gene3D" id="3.40.50.300">
    <property type="entry name" value="P-loop containing nucleotide triphosphate hydrolases"/>
    <property type="match status" value="1"/>
</dbReference>
<dbReference type="Gene3D" id="1.20.1560.10">
    <property type="entry name" value="ABC transporter type 1, transmembrane domain"/>
    <property type="match status" value="1"/>
</dbReference>
<evidence type="ECO:0000256" key="3">
    <source>
        <dbReference type="ARBA" id="ARBA00022475"/>
    </source>
</evidence>
<name>A0A4Q9W608_STALU</name>
<feature type="transmembrane region" description="Helical" evidence="10">
    <location>
        <begin position="242"/>
        <end position="265"/>
    </location>
</feature>
<dbReference type="InterPro" id="IPR003593">
    <property type="entry name" value="AAA+_ATPase"/>
</dbReference>
<dbReference type="GO" id="GO:0016887">
    <property type="term" value="F:ATP hydrolysis activity"/>
    <property type="evidence" value="ECO:0007669"/>
    <property type="project" value="InterPro"/>
</dbReference>
<dbReference type="RefSeq" id="WP_037540683.1">
    <property type="nucleotide sequence ID" value="NZ_AP021848.1"/>
</dbReference>
<dbReference type="PANTHER" id="PTHR24221:SF397">
    <property type="entry name" value="ABC TRANSPORTER, ATP-BINDING TRANSMEMBRANE PROTEIN"/>
    <property type="match status" value="1"/>
</dbReference>
<feature type="transmembrane region" description="Helical" evidence="10">
    <location>
        <begin position="20"/>
        <end position="39"/>
    </location>
</feature>
<evidence type="ECO:0000256" key="5">
    <source>
        <dbReference type="ARBA" id="ARBA00022741"/>
    </source>
</evidence>
<feature type="transmembrane region" description="Helical" evidence="10">
    <location>
        <begin position="60"/>
        <end position="79"/>
    </location>
</feature>
<comment type="subcellular location">
    <subcellularLocation>
        <location evidence="1">Cell membrane</location>
        <topology evidence="1">Multi-pass membrane protein</topology>
    </subcellularLocation>
</comment>
<accession>A0A4Q9W608</accession>
<keyword evidence="7 10" id="KW-1133">Transmembrane helix</keyword>
<evidence type="ECO:0000256" key="7">
    <source>
        <dbReference type="ARBA" id="ARBA00022989"/>
    </source>
</evidence>
<keyword evidence="5" id="KW-0547">Nucleotide-binding</keyword>
<dbReference type="GO" id="GO:0005524">
    <property type="term" value="F:ATP binding"/>
    <property type="evidence" value="ECO:0007669"/>
    <property type="project" value="UniProtKB-KW"/>
</dbReference>
<evidence type="ECO:0000313" key="13">
    <source>
        <dbReference type="EMBL" id="TBW70166.1"/>
    </source>
</evidence>
<dbReference type="GO" id="GO:0140359">
    <property type="term" value="F:ABC-type transporter activity"/>
    <property type="evidence" value="ECO:0007669"/>
    <property type="project" value="InterPro"/>
</dbReference>
<keyword evidence="3" id="KW-1003">Cell membrane</keyword>
<sequence length="584" mass="65942">MKIYKRLFSYAPEGKHNGYIAVFLSALSAFLTVYGYLLVYKLLKSSVVDGNQSLAKNLSIQAVLYLTVGALVYLVSGFFSHKLGFRLETNLRKKGIYGLTNASFRFFDLNPSGWIRKTIDDNAAKTHTAVAHMIPDNSQAFLVPVLSLILAFFISLRVGIIILLLSLVCALILKNMMGGGEFMKLYQESLETLSGETVEYVRGMQVVKIFGARVESFKNLYNAIKEYSKYALNYSISCKKPYVLYQWIFFGIITILLLPLVFILNKVSDQNMLVVELFMVLFLSGVMMISFMKIMWASMNIFNAKYAVDTLEDLYKKMNEDKINYGKESEFKNYNIEFDNVTFAYNENKVLENLSLKLKEGKVYALVGHSGSGKSTIAKLLSGFYKVDGGSIKIGEKPLESYSKDALINTISFVFQDSKLFKKSIYENVALANRKASRDEVMKAMELAGCNVILNKFPKREDTMIGSKGVYLSGGEKQRIAIARAMLKKSKIVIMDEASASIDPDNEYELQKAFKNLIKDKTVIMIAHRMSSIRSVDEILVLENGMIIERGSDEELISKDGKYKDLVGLYSNANEWRVKDEKVL</sequence>
<dbReference type="SUPFAM" id="SSF52540">
    <property type="entry name" value="P-loop containing nucleoside triphosphate hydrolases"/>
    <property type="match status" value="1"/>
</dbReference>
<dbReference type="PANTHER" id="PTHR24221">
    <property type="entry name" value="ATP-BINDING CASSETTE SUB-FAMILY B"/>
    <property type="match status" value="1"/>
</dbReference>
<evidence type="ECO:0000256" key="6">
    <source>
        <dbReference type="ARBA" id="ARBA00022840"/>
    </source>
</evidence>
<feature type="transmembrane region" description="Helical" evidence="10">
    <location>
        <begin position="277"/>
        <end position="296"/>
    </location>
</feature>
<dbReference type="InterPro" id="IPR039421">
    <property type="entry name" value="Type_1_exporter"/>
</dbReference>
<evidence type="ECO:0000256" key="9">
    <source>
        <dbReference type="ARBA" id="ARBA00025074"/>
    </source>
</evidence>
<protein>
    <submittedName>
        <fullName evidence="13">ABC transporter ATP-binding protein</fullName>
    </submittedName>
</protein>
<comment type="caution">
    <text evidence="13">The sequence shown here is derived from an EMBL/GenBank/DDBJ whole genome shotgun (WGS) entry which is preliminary data.</text>
</comment>
<dbReference type="PROSITE" id="PS00211">
    <property type="entry name" value="ABC_TRANSPORTER_1"/>
    <property type="match status" value="1"/>
</dbReference>
<dbReference type="InterPro" id="IPR011527">
    <property type="entry name" value="ABC1_TM_dom"/>
</dbReference>
<evidence type="ECO:0000256" key="1">
    <source>
        <dbReference type="ARBA" id="ARBA00004651"/>
    </source>
</evidence>
<comment type="function">
    <text evidence="9">May be involved in multidrug export. Transmembrane domains (TMD) form a pore in the cell membrane and the ATP-binding domain (NBD) is responsible for energy generation.</text>
</comment>
<dbReference type="PROSITE" id="PS50893">
    <property type="entry name" value="ABC_TRANSPORTER_2"/>
    <property type="match status" value="1"/>
</dbReference>
<evidence type="ECO:0000256" key="10">
    <source>
        <dbReference type="SAM" id="Phobius"/>
    </source>
</evidence>
<dbReference type="AlphaFoldDB" id="A0A4Q9W608"/>
<dbReference type="Pfam" id="PF00664">
    <property type="entry name" value="ABC_membrane"/>
    <property type="match status" value="1"/>
</dbReference>
<dbReference type="InterPro" id="IPR027417">
    <property type="entry name" value="P-loop_NTPase"/>
</dbReference>
<dbReference type="InterPro" id="IPR017871">
    <property type="entry name" value="ABC_transporter-like_CS"/>
</dbReference>
<evidence type="ECO:0000256" key="4">
    <source>
        <dbReference type="ARBA" id="ARBA00022692"/>
    </source>
</evidence>
<dbReference type="SUPFAM" id="SSF90123">
    <property type="entry name" value="ABC transporter transmembrane region"/>
    <property type="match status" value="1"/>
</dbReference>
<evidence type="ECO:0000256" key="8">
    <source>
        <dbReference type="ARBA" id="ARBA00023136"/>
    </source>
</evidence>
<feature type="domain" description="ABC transmembrane type-1" evidence="12">
    <location>
        <begin position="20"/>
        <end position="303"/>
    </location>
</feature>
<evidence type="ECO:0000256" key="2">
    <source>
        <dbReference type="ARBA" id="ARBA00022448"/>
    </source>
</evidence>
<keyword evidence="6 13" id="KW-0067">ATP-binding</keyword>
<keyword evidence="2" id="KW-0813">Transport</keyword>
<evidence type="ECO:0000313" key="14">
    <source>
        <dbReference type="Proteomes" id="UP000293637"/>
    </source>
</evidence>
<dbReference type="InterPro" id="IPR036640">
    <property type="entry name" value="ABC1_TM_sf"/>
</dbReference>
<dbReference type="GeneID" id="58091611"/>
<evidence type="ECO:0000259" key="11">
    <source>
        <dbReference type="PROSITE" id="PS50893"/>
    </source>
</evidence>
<dbReference type="Proteomes" id="UP000293637">
    <property type="component" value="Unassembled WGS sequence"/>
</dbReference>
<feature type="domain" description="ABC transporter" evidence="11">
    <location>
        <begin position="336"/>
        <end position="569"/>
    </location>
</feature>
<reference evidence="13 14" key="1">
    <citation type="journal article" date="2019" name="Sci. Transl. Med.">
        <title>Quorum sensing between bacterial species on the skin protects against epidermal injury in atopic dermatitis.</title>
        <authorList>
            <person name="Williams M.R."/>
        </authorList>
    </citation>
    <scope>NUCLEOTIDE SEQUENCE [LARGE SCALE GENOMIC DNA]</scope>
    <source>
        <strain evidence="13 14">E7</strain>
    </source>
</reference>
<evidence type="ECO:0000259" key="12">
    <source>
        <dbReference type="PROSITE" id="PS50929"/>
    </source>
</evidence>
<dbReference type="GO" id="GO:0005886">
    <property type="term" value="C:plasma membrane"/>
    <property type="evidence" value="ECO:0007669"/>
    <property type="project" value="UniProtKB-SubCell"/>
</dbReference>
<dbReference type="FunFam" id="3.40.50.300:FF:000221">
    <property type="entry name" value="Multidrug ABC transporter ATP-binding protein"/>
    <property type="match status" value="1"/>
</dbReference>
<dbReference type="EMBL" id="SCHB01000012">
    <property type="protein sequence ID" value="TBW70166.1"/>
    <property type="molecule type" value="Genomic_DNA"/>
</dbReference>
<feature type="transmembrane region" description="Helical" evidence="10">
    <location>
        <begin position="145"/>
        <end position="173"/>
    </location>
</feature>